<dbReference type="AlphaFoldDB" id="K7SJM6"/>
<protein>
    <submittedName>
        <fullName evidence="2">Uncharacterized protein</fullName>
    </submittedName>
</protein>
<sequence>MKDRWCRPLDLPDGRTVSGGAARNVRLAEGGGVEQVLRDFLNDIDERISGGASHAQQVRPKSRPAHPTISTKPGKDRPTMH</sequence>
<geneLocation type="plasmid" evidence="2">
    <name>pZM3H1</name>
</geneLocation>
<reference evidence="2" key="1">
    <citation type="journal article" date="2013" name="BMC Microbiol.">
        <title>Characterization of Halomonas sp. ZM3 isolated from the Zelazny Most post-flotation waste reservoir, with a special focus on its mobile DNA.</title>
        <authorList>
            <person name="Dziewit L."/>
            <person name="Pyzik A."/>
            <person name="Matlakowska R."/>
            <person name="Baj J."/>
            <person name="Szuplewska M."/>
            <person name="Bartosik D."/>
        </authorList>
    </citation>
    <scope>NUCLEOTIDE SEQUENCE</scope>
    <source>
        <strain evidence="2">ZM3</strain>
        <plasmid evidence="2">pZM3H1</plasmid>
    </source>
</reference>
<accession>K7SJM6</accession>
<name>K7SJM6_9GAMM</name>
<proteinExistence type="predicted"/>
<feature type="region of interest" description="Disordered" evidence="1">
    <location>
        <begin position="48"/>
        <end position="81"/>
    </location>
</feature>
<dbReference type="EMBL" id="JX569338">
    <property type="protein sequence ID" value="AFW03514.1"/>
    <property type="molecule type" value="Genomic_DNA"/>
</dbReference>
<keyword evidence="2" id="KW-0614">Plasmid</keyword>
<organism evidence="2">
    <name type="scientific">Halomonas sp. ZM3</name>
    <dbReference type="NCBI Taxonomy" id="1250400"/>
    <lineage>
        <taxon>Bacteria</taxon>
        <taxon>Pseudomonadati</taxon>
        <taxon>Pseudomonadota</taxon>
        <taxon>Gammaproteobacteria</taxon>
        <taxon>Oceanospirillales</taxon>
        <taxon>Halomonadaceae</taxon>
        <taxon>Halomonas</taxon>
    </lineage>
</organism>
<evidence type="ECO:0000256" key="1">
    <source>
        <dbReference type="SAM" id="MobiDB-lite"/>
    </source>
</evidence>
<evidence type="ECO:0000313" key="2">
    <source>
        <dbReference type="EMBL" id="AFW03514.1"/>
    </source>
</evidence>